<evidence type="ECO:0000313" key="4">
    <source>
        <dbReference type="Proteomes" id="UP000014978"/>
    </source>
</evidence>
<evidence type="ECO:0000259" key="2">
    <source>
        <dbReference type="Pfam" id="PF01569"/>
    </source>
</evidence>
<keyword evidence="4" id="KW-1185">Reference proteome</keyword>
<dbReference type="InParanoid" id="S7WCV6"/>
<keyword evidence="1" id="KW-1133">Transmembrane helix</keyword>
<gene>
    <name evidence="3" type="ORF">SLOPH_709</name>
</gene>
<dbReference type="Pfam" id="PF01569">
    <property type="entry name" value="PAP2"/>
    <property type="match status" value="1"/>
</dbReference>
<protein>
    <recommendedName>
        <fullName evidence="2">Phosphatidic acid phosphatase type 2/haloperoxidase domain-containing protein</fullName>
    </recommendedName>
</protein>
<dbReference type="InterPro" id="IPR000326">
    <property type="entry name" value="PAP2/HPO"/>
</dbReference>
<dbReference type="EMBL" id="ATCN01000178">
    <property type="protein sequence ID" value="EPR79622.1"/>
    <property type="molecule type" value="Genomic_DNA"/>
</dbReference>
<sequence>MLCFFDIFFTLLPPFIFIYHLYFMLFSSEDLILVYKMIISFLFALFIKQYSRSERHSDKYYIYRSKYSFPSTHSIFYTLYILNSKNIFIYILCSLGIYSRLFFKHHTNKDVLCGIVFAMVFDRIYNTMILKH</sequence>
<dbReference type="Gene3D" id="1.20.144.10">
    <property type="entry name" value="Phosphatidic acid phosphatase type 2/haloperoxidase"/>
    <property type="match status" value="1"/>
</dbReference>
<reference evidence="4" key="1">
    <citation type="journal article" date="2013" name="PLoS Genet.">
        <title>The genome of Spraguea lophii and the basis of host-microsporidian interactions.</title>
        <authorList>
            <person name="Campbell S.E."/>
            <person name="Williams T.A."/>
            <person name="Yousuf A."/>
            <person name="Soanes D.M."/>
            <person name="Paszkiewicz K.H."/>
            <person name="Williams B.A.P."/>
        </authorList>
    </citation>
    <scope>NUCLEOTIDE SEQUENCE [LARGE SCALE GENOMIC DNA]</scope>
    <source>
        <strain evidence="4">42_110</strain>
    </source>
</reference>
<keyword evidence="1" id="KW-0812">Transmembrane</keyword>
<dbReference type="AlphaFoldDB" id="S7WCV6"/>
<organism evidence="3 4">
    <name type="scientific">Spraguea lophii (strain 42_110)</name>
    <name type="common">Microsporidian parasite</name>
    <dbReference type="NCBI Taxonomy" id="1358809"/>
    <lineage>
        <taxon>Eukaryota</taxon>
        <taxon>Fungi</taxon>
        <taxon>Fungi incertae sedis</taxon>
        <taxon>Microsporidia</taxon>
        <taxon>Spragueidae</taxon>
        <taxon>Spraguea</taxon>
    </lineage>
</organism>
<dbReference type="OMA" id="STHSVFY"/>
<keyword evidence="1" id="KW-0472">Membrane</keyword>
<name>S7WCV6_SPRLO</name>
<feature type="transmembrane region" description="Helical" evidence="1">
    <location>
        <begin position="87"/>
        <end position="103"/>
    </location>
</feature>
<dbReference type="HOGENOM" id="CLU_1760073_0_0_1"/>
<evidence type="ECO:0000313" key="3">
    <source>
        <dbReference type="EMBL" id="EPR79622.1"/>
    </source>
</evidence>
<evidence type="ECO:0000256" key="1">
    <source>
        <dbReference type="SAM" id="Phobius"/>
    </source>
</evidence>
<feature type="domain" description="Phosphatidic acid phosphatase type 2/haloperoxidase" evidence="2">
    <location>
        <begin position="47"/>
        <end position="128"/>
    </location>
</feature>
<dbReference type="InterPro" id="IPR036938">
    <property type="entry name" value="PAP2/HPO_sf"/>
</dbReference>
<proteinExistence type="predicted"/>
<dbReference type="SUPFAM" id="SSF48317">
    <property type="entry name" value="Acid phosphatase/Vanadium-dependent haloperoxidase"/>
    <property type="match status" value="1"/>
</dbReference>
<dbReference type="Proteomes" id="UP000014978">
    <property type="component" value="Unassembled WGS sequence"/>
</dbReference>
<accession>S7WCV6</accession>
<comment type="caution">
    <text evidence="3">The sequence shown here is derived from an EMBL/GenBank/DDBJ whole genome shotgun (WGS) entry which is preliminary data.</text>
</comment>
<dbReference type="OrthoDB" id="2189737at2759"/>
<feature type="transmembrane region" description="Helical" evidence="1">
    <location>
        <begin position="7"/>
        <end position="25"/>
    </location>
</feature>
<feature type="transmembrane region" description="Helical" evidence="1">
    <location>
        <begin position="31"/>
        <end position="48"/>
    </location>
</feature>
<dbReference type="VEuPathDB" id="MicrosporidiaDB:SLOPH_709"/>